<dbReference type="GO" id="GO:0005886">
    <property type="term" value="C:plasma membrane"/>
    <property type="evidence" value="ECO:0007669"/>
    <property type="project" value="TreeGrafter"/>
</dbReference>
<comment type="similarity">
    <text evidence="2">Belongs to the SLC29A/ENT transporter (TC 2.A.57) family.</text>
</comment>
<organism evidence="8 9">
    <name type="scientific">Leishmania enriettii</name>
    <dbReference type="NCBI Taxonomy" id="5663"/>
    <lineage>
        <taxon>Eukaryota</taxon>
        <taxon>Discoba</taxon>
        <taxon>Euglenozoa</taxon>
        <taxon>Kinetoplastea</taxon>
        <taxon>Metakinetoplastina</taxon>
        <taxon>Trypanosomatida</taxon>
        <taxon>Trypanosomatidae</taxon>
        <taxon>Leishmaniinae</taxon>
        <taxon>Leishmania</taxon>
    </lineage>
</organism>
<feature type="transmembrane region" description="Helical" evidence="7">
    <location>
        <begin position="95"/>
        <end position="114"/>
    </location>
</feature>
<dbReference type="SUPFAM" id="SSF103473">
    <property type="entry name" value="MFS general substrate transporter"/>
    <property type="match status" value="1"/>
</dbReference>
<dbReference type="RefSeq" id="XP_067694724.1">
    <property type="nucleotide sequence ID" value="XM_067839465.1"/>
</dbReference>
<dbReference type="PANTHER" id="PTHR10332:SF10">
    <property type="entry name" value="EQUILIBRATIVE NUCLEOSIDE TRANSPORTER 4"/>
    <property type="match status" value="1"/>
</dbReference>
<feature type="transmembrane region" description="Helical" evidence="7">
    <location>
        <begin position="12"/>
        <end position="38"/>
    </location>
</feature>
<keyword evidence="4 7" id="KW-0812">Transmembrane</keyword>
<dbReference type="OrthoDB" id="10014563at2759"/>
<protein>
    <recommendedName>
        <fullName evidence="10">Nucleobase transporter</fullName>
    </recommendedName>
</protein>
<evidence type="ECO:0000256" key="6">
    <source>
        <dbReference type="ARBA" id="ARBA00023136"/>
    </source>
</evidence>
<evidence type="ECO:0000256" key="7">
    <source>
        <dbReference type="SAM" id="Phobius"/>
    </source>
</evidence>
<evidence type="ECO:0008006" key="10">
    <source>
        <dbReference type="Google" id="ProtNLM"/>
    </source>
</evidence>
<sequence>MVCNFSSAAEAYVYATCVLLGISMLMPLNALTSAPAYMLDFYKYATRDPNAEPNSPVFWKNILTFYNVASVVTQAVIGPTVLTPWARKLSLTFRFFMALTLMMVEVFVILIIPAGGVSQVGAIVAFFVVTVSAGVGKSYLEATCYALVGTMPSKFMSAIMFGCGFSGVIASVLQCIIKASMKDTYESVLRQAYLYFSLALGFMAVALAMALSLRYNSFAQEHVGEFRAIKRAKDTAEGLNDDETKDVALMEPIAASSSSKPQLQQPISDGQVMESEGVVGELAEDDECKACRKAQGMDGSDEVSDCEEVKAVGREAGDTTSDSNVDDRNLTTAEQLQRTRAWPVVKLIWPLMLACFGNFFVSLLILPSLIIPVDRADRWFATIAILLYNCGDAAGRWSSSVKLLWPSRKVLLICVGCRFIFIPLTFLCIFRYIPGHAAPFVFFALLGLTNGFFGAMAMVLGPIDRRLRTEGQRVMAGQLMGVSLLTGASLSAMLALAIVPFLP</sequence>
<name>A0A836GK51_LEIEN</name>
<dbReference type="AlphaFoldDB" id="A0A836GK51"/>
<dbReference type="PANTHER" id="PTHR10332">
    <property type="entry name" value="EQUILIBRATIVE NUCLEOSIDE TRANSPORTER"/>
    <property type="match status" value="1"/>
</dbReference>
<feature type="transmembrane region" description="Helical" evidence="7">
    <location>
        <begin position="193"/>
        <end position="213"/>
    </location>
</feature>
<dbReference type="EMBL" id="JAFHKP010000013">
    <property type="protein sequence ID" value="KAG5483507.1"/>
    <property type="molecule type" value="Genomic_DNA"/>
</dbReference>
<gene>
    <name evidence="8" type="ORF">CUR178_07828</name>
</gene>
<keyword evidence="3" id="KW-0813">Transport</keyword>
<dbReference type="Pfam" id="PF01733">
    <property type="entry name" value="Nucleoside_tran"/>
    <property type="match status" value="2"/>
</dbReference>
<dbReference type="GO" id="GO:0005337">
    <property type="term" value="F:nucleoside transmembrane transporter activity"/>
    <property type="evidence" value="ECO:0007669"/>
    <property type="project" value="InterPro"/>
</dbReference>
<evidence type="ECO:0000256" key="4">
    <source>
        <dbReference type="ARBA" id="ARBA00022692"/>
    </source>
</evidence>
<evidence type="ECO:0000313" key="8">
    <source>
        <dbReference type="EMBL" id="KAG5483507.1"/>
    </source>
</evidence>
<feature type="transmembrane region" description="Helical" evidence="7">
    <location>
        <begin position="410"/>
        <end position="433"/>
    </location>
</feature>
<evidence type="ECO:0000256" key="2">
    <source>
        <dbReference type="ARBA" id="ARBA00007965"/>
    </source>
</evidence>
<accession>A0A836GK51</accession>
<dbReference type="InterPro" id="IPR036259">
    <property type="entry name" value="MFS_trans_sf"/>
</dbReference>
<reference evidence="8 9" key="1">
    <citation type="submission" date="2021-02" db="EMBL/GenBank/DDBJ databases">
        <title>Leishmania (Mundinia) enrietti genome sequencing and assembly.</title>
        <authorList>
            <person name="Almutairi H."/>
            <person name="Gatherer D."/>
        </authorList>
    </citation>
    <scope>NUCLEOTIDE SEQUENCE [LARGE SCALE GENOMIC DNA]</scope>
    <source>
        <strain evidence="8">CUR178</strain>
    </source>
</reference>
<keyword evidence="9" id="KW-1185">Reference proteome</keyword>
<dbReference type="KEGG" id="lenr:94174975"/>
<dbReference type="InterPro" id="IPR002259">
    <property type="entry name" value="Eqnu_transpt"/>
</dbReference>
<comment type="caution">
    <text evidence="8">The sequence shown here is derived from an EMBL/GenBank/DDBJ whole genome shotgun (WGS) entry which is preliminary data.</text>
</comment>
<keyword evidence="5 7" id="KW-1133">Transmembrane helix</keyword>
<feature type="transmembrane region" description="Helical" evidence="7">
    <location>
        <begin position="439"/>
        <end position="461"/>
    </location>
</feature>
<feature type="transmembrane region" description="Helical" evidence="7">
    <location>
        <begin position="120"/>
        <end position="140"/>
    </location>
</feature>
<evidence type="ECO:0000256" key="5">
    <source>
        <dbReference type="ARBA" id="ARBA00022989"/>
    </source>
</evidence>
<keyword evidence="6 7" id="KW-0472">Membrane</keyword>
<dbReference type="Proteomes" id="UP000674179">
    <property type="component" value="Chromosome 13"/>
</dbReference>
<feature type="transmembrane region" description="Helical" evidence="7">
    <location>
        <begin position="161"/>
        <end position="181"/>
    </location>
</feature>
<evidence type="ECO:0000256" key="1">
    <source>
        <dbReference type="ARBA" id="ARBA00004141"/>
    </source>
</evidence>
<evidence type="ECO:0000256" key="3">
    <source>
        <dbReference type="ARBA" id="ARBA00022448"/>
    </source>
</evidence>
<proteinExistence type="inferred from homology"/>
<evidence type="ECO:0000313" key="9">
    <source>
        <dbReference type="Proteomes" id="UP000674179"/>
    </source>
</evidence>
<dbReference type="GeneID" id="94174975"/>
<feature type="transmembrane region" description="Helical" evidence="7">
    <location>
        <begin position="482"/>
        <end position="502"/>
    </location>
</feature>
<feature type="transmembrane region" description="Helical" evidence="7">
    <location>
        <begin position="58"/>
        <end position="83"/>
    </location>
</feature>
<comment type="subcellular location">
    <subcellularLocation>
        <location evidence="1">Membrane</location>
        <topology evidence="1">Multi-pass membrane protein</topology>
    </subcellularLocation>
</comment>
<feature type="transmembrane region" description="Helical" evidence="7">
    <location>
        <begin position="347"/>
        <end position="373"/>
    </location>
</feature>
<feature type="transmembrane region" description="Helical" evidence="7">
    <location>
        <begin position="379"/>
        <end position="398"/>
    </location>
</feature>